<dbReference type="SUPFAM" id="SSF54292">
    <property type="entry name" value="2Fe-2S ferredoxin-like"/>
    <property type="match status" value="1"/>
</dbReference>
<dbReference type="AlphaFoldDB" id="A0A7W5FLN7"/>
<dbReference type="Gene3D" id="3.10.20.30">
    <property type="match status" value="1"/>
</dbReference>
<name>A0A7W5FLN7_9BACL</name>
<accession>A0A7W5FLN7</accession>
<keyword evidence="3" id="KW-1185">Reference proteome</keyword>
<evidence type="ECO:0000259" key="1">
    <source>
        <dbReference type="PROSITE" id="PS51085"/>
    </source>
</evidence>
<dbReference type="InterPro" id="IPR036010">
    <property type="entry name" value="2Fe-2S_ferredoxin-like_sf"/>
</dbReference>
<dbReference type="InterPro" id="IPR012675">
    <property type="entry name" value="Beta-grasp_dom_sf"/>
</dbReference>
<sequence length="113" mass="12279">MSHEITFLPDGKRIAVRPGMTVLEASRKAGVAIRTRCDGKAGCLMCKVKSDGAGLSPPNDQEKRKLAGLTADGTRLACQARITGTACVEVPEDPLRAFVRKQLERQAEDDKLW</sequence>
<dbReference type="PROSITE" id="PS51085">
    <property type="entry name" value="2FE2S_FER_2"/>
    <property type="match status" value="1"/>
</dbReference>
<feature type="domain" description="2Fe-2S ferredoxin-type" evidence="1">
    <location>
        <begin position="3"/>
        <end position="94"/>
    </location>
</feature>
<dbReference type="CDD" id="cd00207">
    <property type="entry name" value="fer2"/>
    <property type="match status" value="1"/>
</dbReference>
<dbReference type="EMBL" id="JACHXK010000002">
    <property type="protein sequence ID" value="MBB3109273.1"/>
    <property type="molecule type" value="Genomic_DNA"/>
</dbReference>
<reference evidence="2 3" key="1">
    <citation type="submission" date="2020-08" db="EMBL/GenBank/DDBJ databases">
        <title>Genomic Encyclopedia of Type Strains, Phase III (KMG-III): the genomes of soil and plant-associated and newly described type strains.</title>
        <authorList>
            <person name="Whitman W."/>
        </authorList>
    </citation>
    <scope>NUCLEOTIDE SEQUENCE [LARGE SCALE GENOMIC DNA]</scope>
    <source>
        <strain evidence="2 3">CECT 5862</strain>
    </source>
</reference>
<evidence type="ECO:0000313" key="2">
    <source>
        <dbReference type="EMBL" id="MBB3109273.1"/>
    </source>
</evidence>
<protein>
    <submittedName>
        <fullName evidence="2">Uncharacterized 2Fe-2S/4Fe-4S cluster protein (DUF4445 family)</fullName>
    </submittedName>
</protein>
<proteinExistence type="predicted"/>
<comment type="caution">
    <text evidence="2">The sequence shown here is derived from an EMBL/GenBank/DDBJ whole genome shotgun (WGS) entry which is preliminary data.</text>
</comment>
<dbReference type="Proteomes" id="UP000570361">
    <property type="component" value="Unassembled WGS sequence"/>
</dbReference>
<evidence type="ECO:0000313" key="3">
    <source>
        <dbReference type="Proteomes" id="UP000570361"/>
    </source>
</evidence>
<dbReference type="InterPro" id="IPR001041">
    <property type="entry name" value="2Fe-2S_ferredoxin-type"/>
</dbReference>
<dbReference type="Pfam" id="PF00111">
    <property type="entry name" value="Fer2"/>
    <property type="match status" value="1"/>
</dbReference>
<dbReference type="GO" id="GO:0051536">
    <property type="term" value="F:iron-sulfur cluster binding"/>
    <property type="evidence" value="ECO:0007669"/>
    <property type="project" value="InterPro"/>
</dbReference>
<organism evidence="2 3">
    <name type="scientific">Paenibacillus phyllosphaerae</name>
    <dbReference type="NCBI Taxonomy" id="274593"/>
    <lineage>
        <taxon>Bacteria</taxon>
        <taxon>Bacillati</taxon>
        <taxon>Bacillota</taxon>
        <taxon>Bacilli</taxon>
        <taxon>Bacillales</taxon>
        <taxon>Paenibacillaceae</taxon>
        <taxon>Paenibacillus</taxon>
    </lineage>
</organism>
<gene>
    <name evidence="2" type="ORF">FHS18_001325</name>
</gene>
<dbReference type="RefSeq" id="WP_183598175.1">
    <property type="nucleotide sequence ID" value="NZ_JACHXK010000002.1"/>
</dbReference>